<dbReference type="HOGENOM" id="CLU_2344944_0_0_11"/>
<gene>
    <name evidence="1" type="ORF">SaccyDRAFT_3816</name>
</gene>
<protein>
    <submittedName>
        <fullName evidence="1">Uncharacterized protein</fullName>
    </submittedName>
</protein>
<reference evidence="1 2" key="1">
    <citation type="submission" date="2011-11" db="EMBL/GenBank/DDBJ databases">
        <title>The Noncontiguous Finished sequence of Saccharomonospora cyanea NA-134.</title>
        <authorList>
            <consortium name="US DOE Joint Genome Institute"/>
            <person name="Lucas S."/>
            <person name="Han J."/>
            <person name="Lapidus A."/>
            <person name="Cheng J.-F."/>
            <person name="Goodwin L."/>
            <person name="Pitluck S."/>
            <person name="Peters L."/>
            <person name="Ovchinnikova G."/>
            <person name="Lu M."/>
            <person name="Detter J.C."/>
            <person name="Han C."/>
            <person name="Tapia R."/>
            <person name="Land M."/>
            <person name="Hauser L."/>
            <person name="Kyrpides N."/>
            <person name="Ivanova N."/>
            <person name="Pagani I."/>
            <person name="Brambilla E.-M."/>
            <person name="Klenk H.-P."/>
            <person name="Woyke T."/>
        </authorList>
    </citation>
    <scope>NUCLEOTIDE SEQUENCE [LARGE SCALE GENOMIC DNA]</scope>
    <source>
        <strain evidence="1 2">NA-134</strain>
    </source>
</reference>
<sequence length="97" mass="10449">MNRPWTTRRGLPVTLIHGDALDATGSVSYSVVVDGLPIGYVGDSREPGRLGRRWFACASIIGDAATVAAAMWDSGPAYRTRRAALDALVRHVQKVAR</sequence>
<dbReference type="RefSeq" id="WP_005458545.1">
    <property type="nucleotide sequence ID" value="NZ_CM001440.1"/>
</dbReference>
<evidence type="ECO:0000313" key="1">
    <source>
        <dbReference type="EMBL" id="EHR62643.1"/>
    </source>
</evidence>
<dbReference type="AlphaFoldDB" id="H5XG61"/>
<name>H5XG61_9PSEU</name>
<dbReference type="STRING" id="882082.SaccyDRAFT_3816"/>
<dbReference type="Proteomes" id="UP000002791">
    <property type="component" value="Chromosome"/>
</dbReference>
<accession>H5XG61</accession>
<dbReference type="EMBL" id="CM001440">
    <property type="protein sequence ID" value="EHR62643.1"/>
    <property type="molecule type" value="Genomic_DNA"/>
</dbReference>
<proteinExistence type="predicted"/>
<organism evidence="1 2">
    <name type="scientific">Saccharomonospora cyanea NA-134</name>
    <dbReference type="NCBI Taxonomy" id="882082"/>
    <lineage>
        <taxon>Bacteria</taxon>
        <taxon>Bacillati</taxon>
        <taxon>Actinomycetota</taxon>
        <taxon>Actinomycetes</taxon>
        <taxon>Pseudonocardiales</taxon>
        <taxon>Pseudonocardiaceae</taxon>
        <taxon>Saccharomonospora</taxon>
    </lineage>
</organism>
<evidence type="ECO:0000313" key="2">
    <source>
        <dbReference type="Proteomes" id="UP000002791"/>
    </source>
</evidence>
<keyword evidence="2" id="KW-1185">Reference proteome</keyword>